<evidence type="ECO:0000313" key="14">
    <source>
        <dbReference type="EMBL" id="CAK7262791.1"/>
    </source>
</evidence>
<keyword evidence="10" id="KW-0325">Glycoprotein</keyword>
<evidence type="ECO:0000256" key="8">
    <source>
        <dbReference type="ARBA" id="ARBA00022989"/>
    </source>
</evidence>
<comment type="caution">
    <text evidence="14">The sequence shown here is derived from an EMBL/GenBank/DDBJ whole genome shotgun (WGS) entry which is preliminary data.</text>
</comment>
<dbReference type="Pfam" id="PF07774">
    <property type="entry name" value="EMC1_C"/>
    <property type="match status" value="1"/>
</dbReference>
<dbReference type="InterPro" id="IPR026895">
    <property type="entry name" value="EMC1"/>
</dbReference>
<evidence type="ECO:0000256" key="5">
    <source>
        <dbReference type="ARBA" id="ARBA00022692"/>
    </source>
</evidence>
<proteinExistence type="inferred from homology"/>
<dbReference type="Gene3D" id="2.130.10.10">
    <property type="entry name" value="YVTN repeat-like/Quinoprotein amine dehydrogenase"/>
    <property type="match status" value="1"/>
</dbReference>
<feature type="signal peptide" evidence="11">
    <location>
        <begin position="1"/>
        <end position="22"/>
    </location>
</feature>
<dbReference type="InterPro" id="IPR058545">
    <property type="entry name" value="Beta-prop_EMC1_1st"/>
</dbReference>
<gene>
    <name evidence="14" type="ORF">SEPCBS57363_000224</name>
</gene>
<dbReference type="Pfam" id="PF25293">
    <property type="entry name" value="Beta-prop_EMC1_N"/>
    <property type="match status" value="1"/>
</dbReference>
<dbReference type="PANTHER" id="PTHR21573:SF0">
    <property type="entry name" value="ER MEMBRANE PROTEIN COMPLEX SUBUNIT 1"/>
    <property type="match status" value="1"/>
</dbReference>
<keyword evidence="9" id="KW-0472">Membrane</keyword>
<comment type="subcellular location">
    <subcellularLocation>
        <location evidence="1">Endoplasmic reticulum membrane</location>
        <topology evidence="1">Single-pass type I membrane protein</topology>
    </subcellularLocation>
</comment>
<reference evidence="14 15" key="1">
    <citation type="submission" date="2024-01" db="EMBL/GenBank/DDBJ databases">
        <authorList>
            <person name="Allen C."/>
            <person name="Tagirdzhanova G."/>
        </authorList>
    </citation>
    <scope>NUCLEOTIDE SEQUENCE [LARGE SCALE GENOMIC DNA]</scope>
    <source>
        <strain evidence="14 15">CBS 573.63</strain>
    </source>
</reference>
<keyword evidence="15" id="KW-1185">Reference proteome</keyword>
<dbReference type="InterPro" id="IPR015943">
    <property type="entry name" value="WD40/YVTN_repeat-like_dom_sf"/>
</dbReference>
<keyword evidence="6 11" id="KW-0732">Signal</keyword>
<keyword evidence="5" id="KW-0812">Transmembrane</keyword>
<evidence type="ECO:0000256" key="6">
    <source>
        <dbReference type="ARBA" id="ARBA00022729"/>
    </source>
</evidence>
<dbReference type="InterPro" id="IPR011678">
    <property type="entry name" value="EMC1_C"/>
</dbReference>
<comment type="subunit">
    <text evidence="3">Component of the ER membrane protein complex (EMC).</text>
</comment>
<evidence type="ECO:0000256" key="2">
    <source>
        <dbReference type="ARBA" id="ARBA00007904"/>
    </source>
</evidence>
<dbReference type="SUPFAM" id="SSF50998">
    <property type="entry name" value="Quinoprotein alcohol dehydrogenase-like"/>
    <property type="match status" value="2"/>
</dbReference>
<evidence type="ECO:0000256" key="1">
    <source>
        <dbReference type="ARBA" id="ARBA00004115"/>
    </source>
</evidence>
<keyword evidence="8" id="KW-1133">Transmembrane helix</keyword>
<dbReference type="InterPro" id="IPR011047">
    <property type="entry name" value="Quinoprotein_ADH-like_sf"/>
</dbReference>
<dbReference type="Proteomes" id="UP001642501">
    <property type="component" value="Unassembled WGS sequence"/>
</dbReference>
<comment type="similarity">
    <text evidence="2">Belongs to the EMC1 family.</text>
</comment>
<name>A0ABP0D3K1_9PEZI</name>
<evidence type="ECO:0000313" key="15">
    <source>
        <dbReference type="Proteomes" id="UP001642501"/>
    </source>
</evidence>
<evidence type="ECO:0000259" key="13">
    <source>
        <dbReference type="Pfam" id="PF25293"/>
    </source>
</evidence>
<evidence type="ECO:0000256" key="7">
    <source>
        <dbReference type="ARBA" id="ARBA00022824"/>
    </source>
</evidence>
<evidence type="ECO:0000256" key="9">
    <source>
        <dbReference type="ARBA" id="ARBA00023136"/>
    </source>
</evidence>
<accession>A0ABP0D3K1</accession>
<sequence length="1022" mass="108871">MRFLSALTLLVLGAAAPAAVNAIVYKDQVGDIDFHHQLVGLPQRDTTFFYRPRHDDKASLLYTLSDVGVLAAVNPSTGAVIWRHLLADDNSDSTYKEHDTFGTGHLVAVEGEGWLAAGLGRSVHAWNAVSGRNVWWADFAGEVVDVAVTPSRAADSGKSEVVARTDVLALFIEESHVVLRRLAGNDGHVVWEHREVHSSGSAAAPSTLKIASSNDKVYTVSLAPHAGSVKVLAVDANTGHRLEEYSLASDVYAASDLLFVGSNIVAWTDKSRSKIKIGVLGAKHQKYEFALPEGTASVLVHALRANSAHFLVHTRTAGSVAHRAQVYHVDAEKGTVQKAYDLPQAPGVGAFAVTVASADSDAVFFTRVTTDEIVLVSSTSHGILGRWPTTQPNNLHASGAAVAEVMPRVSGAIKGDSDYVVRTAILTAEEDWILIRNNGQRAWTRPEGLTGSVAAAIVDRPESDQLVRALEEEESRSPLAAYIHRVQRHFDDLEHLPSYLQSAPGKLLRSILGGKSTDDTTIPVADAFGFHKLAILATRRGRLYALDAASPGAVLWNIEAVNVGESHWAVKTIKVDELNGIATVVAATAGQSVAVKVETGELTTPDLIDNANGVTASAVLVNSATGPWLLAVPGDGQIPPIALEKCPAESIVIRDTSSTPYSGIRGVRFVASDKACTQETTWTFTPPPKYRIVTVATHPTPDPVASIGRVLGDRTVLYKYLNPNLAVVAAIADEATVLLISLIDTVSGQLLSSTTYNGVDGTKPVDCLLFENTFLCTFFADYAIASGSPDVAPQSIKGYHLAISDLYESTEPNQRGALGDSTQNMSAIQPLSVVSQNGGNSASSNSLLLLPSVSSATFVVGSRLTALAVTQTRQSITVRQVLAYVPRLHGIVGLPRVGAVLDPRRPVGRAPTPQEMEEGLTPYAPQLEMDPRLILSHERSLLGIETIVTAATHVESTSLVLAFGRVDVFGTRVAPSLAFDLLDKGFGKLSMLGTVAALAASVFLLRPMVAKKQINLRWQALL</sequence>
<evidence type="ECO:0000256" key="10">
    <source>
        <dbReference type="ARBA" id="ARBA00023180"/>
    </source>
</evidence>
<organism evidence="14 15">
    <name type="scientific">Sporothrix epigloea</name>
    <dbReference type="NCBI Taxonomy" id="1892477"/>
    <lineage>
        <taxon>Eukaryota</taxon>
        <taxon>Fungi</taxon>
        <taxon>Dikarya</taxon>
        <taxon>Ascomycota</taxon>
        <taxon>Pezizomycotina</taxon>
        <taxon>Sordariomycetes</taxon>
        <taxon>Sordariomycetidae</taxon>
        <taxon>Ophiostomatales</taxon>
        <taxon>Ophiostomataceae</taxon>
        <taxon>Sporothrix</taxon>
    </lineage>
</organism>
<keyword evidence="7" id="KW-0256">Endoplasmic reticulum</keyword>
<feature type="chain" id="PRO_5045863047" description="ER membrane protein complex subunit 1" evidence="11">
    <location>
        <begin position="23"/>
        <end position="1022"/>
    </location>
</feature>
<evidence type="ECO:0000256" key="4">
    <source>
        <dbReference type="ARBA" id="ARBA00020824"/>
    </source>
</evidence>
<feature type="domain" description="EMC1 first beta-propeller" evidence="13">
    <location>
        <begin position="24"/>
        <end position="447"/>
    </location>
</feature>
<dbReference type="EMBL" id="CAWUOM010000002">
    <property type="protein sequence ID" value="CAK7262791.1"/>
    <property type="molecule type" value="Genomic_DNA"/>
</dbReference>
<protein>
    <recommendedName>
        <fullName evidence="4">ER membrane protein complex subunit 1</fullName>
    </recommendedName>
</protein>
<evidence type="ECO:0000259" key="12">
    <source>
        <dbReference type="Pfam" id="PF07774"/>
    </source>
</evidence>
<feature type="domain" description="ER membrane protein complex subunit 1 C-terminal" evidence="12">
    <location>
        <begin position="771"/>
        <end position="1018"/>
    </location>
</feature>
<dbReference type="PANTHER" id="PTHR21573">
    <property type="entry name" value="ER MEMBRANE PROTEIN COMPLEX SUBUNIT 1"/>
    <property type="match status" value="1"/>
</dbReference>
<evidence type="ECO:0000256" key="11">
    <source>
        <dbReference type="SAM" id="SignalP"/>
    </source>
</evidence>
<evidence type="ECO:0000256" key="3">
    <source>
        <dbReference type="ARBA" id="ARBA00011276"/>
    </source>
</evidence>